<accession>A0A0K0EYZ2</accession>
<reference evidence="1" key="1">
    <citation type="submission" date="2014-07" db="EMBL/GenBank/DDBJ databases">
        <authorList>
            <person name="Martin A.A"/>
            <person name="De Silva N."/>
        </authorList>
    </citation>
    <scope>NUCLEOTIDE SEQUENCE</scope>
</reference>
<protein>
    <submittedName>
        <fullName evidence="2">Ankyrin-like protein</fullName>
    </submittedName>
</protein>
<dbReference type="Proteomes" id="UP000035680">
    <property type="component" value="Unassembled WGS sequence"/>
</dbReference>
<name>A0A0K0EYZ2_STRVS</name>
<dbReference type="AlphaFoldDB" id="A0A0K0EYZ2"/>
<organism evidence="1 2">
    <name type="scientific">Strongyloides venezuelensis</name>
    <name type="common">Threadworm</name>
    <dbReference type="NCBI Taxonomy" id="75913"/>
    <lineage>
        <taxon>Eukaryota</taxon>
        <taxon>Metazoa</taxon>
        <taxon>Ecdysozoa</taxon>
        <taxon>Nematoda</taxon>
        <taxon>Chromadorea</taxon>
        <taxon>Rhabditida</taxon>
        <taxon>Tylenchina</taxon>
        <taxon>Panagrolaimomorpha</taxon>
        <taxon>Strongyloidoidea</taxon>
        <taxon>Strongyloididae</taxon>
        <taxon>Strongyloides</taxon>
    </lineage>
</organism>
<evidence type="ECO:0000313" key="2">
    <source>
        <dbReference type="WBParaSite" id="SVE_0175100.1"/>
    </source>
</evidence>
<dbReference type="WBParaSite" id="SVE_0175100.1">
    <property type="protein sequence ID" value="SVE_0175100.1"/>
    <property type="gene ID" value="SVE_0175100"/>
</dbReference>
<evidence type="ECO:0000313" key="1">
    <source>
        <dbReference type="Proteomes" id="UP000035680"/>
    </source>
</evidence>
<keyword evidence="1" id="KW-1185">Reference proteome</keyword>
<sequence>MKYGIKVTMDNETLLQLKRHNISYILEHHNYSIEQHVMTCIDVFDSLDPISHNCFRRLRYYGNLGKVYLIFKYSLYDCSLEENFKKFGYIQSLNNLEKVVGLELTFAKHHDGIRKDKI</sequence>
<proteinExistence type="predicted"/>
<reference evidence="2" key="2">
    <citation type="submission" date="2015-08" db="UniProtKB">
        <authorList>
            <consortium name="WormBaseParasite"/>
        </authorList>
    </citation>
    <scope>IDENTIFICATION</scope>
</reference>